<feature type="chain" id="PRO_5045239242" description="L domain-like protein" evidence="1">
    <location>
        <begin position="26"/>
        <end position="249"/>
    </location>
</feature>
<feature type="signal peptide" evidence="1">
    <location>
        <begin position="1"/>
        <end position="25"/>
    </location>
</feature>
<evidence type="ECO:0000313" key="2">
    <source>
        <dbReference type="EMBL" id="KAJ6238737.1"/>
    </source>
</evidence>
<dbReference type="EMBL" id="JAOAOG010000232">
    <property type="protein sequence ID" value="KAJ6238737.1"/>
    <property type="molecule type" value="Genomic_DNA"/>
</dbReference>
<keyword evidence="1" id="KW-0732">Signal</keyword>
<evidence type="ECO:0000256" key="1">
    <source>
        <dbReference type="SAM" id="SignalP"/>
    </source>
</evidence>
<comment type="caution">
    <text evidence="2">The sequence shown here is derived from an EMBL/GenBank/DDBJ whole genome shotgun (WGS) entry which is preliminary data.</text>
</comment>
<organism evidence="2 3">
    <name type="scientific">Anaeramoeba flamelloides</name>
    <dbReference type="NCBI Taxonomy" id="1746091"/>
    <lineage>
        <taxon>Eukaryota</taxon>
        <taxon>Metamonada</taxon>
        <taxon>Anaeramoebidae</taxon>
        <taxon>Anaeramoeba</taxon>
    </lineage>
</organism>
<sequence length="249" mass="28647">MMTFSQKRLVLLLLINLFFLTSFSTQNKQQQDLTIEKEKVNYEKIKDFLHQSVLSDRFDWLEELVSSKNSFSTSILNLLNNSKSVQPTENTQLRATCQPTNVSTTFSILEDFYRNTSGFDWKKNNNWLNTSICFCDWYGISCSEGCSDDCNGNCSVRSINLNSNPKLKLNGNIGEFCELKTINLNNNGLKTLPTSFKDLKELEILNLNDNFFNYFPQDICDIKKIQIISFSNNLINELPDCFNGLNNLN</sequence>
<name>A0ABQ8Y1K1_9EUKA</name>
<reference evidence="2" key="1">
    <citation type="submission" date="2022-08" db="EMBL/GenBank/DDBJ databases">
        <title>Novel sulfate-reducing endosymbionts in the free-living metamonad Anaeramoeba.</title>
        <authorList>
            <person name="Jerlstrom-Hultqvist J."/>
            <person name="Cepicka I."/>
            <person name="Gallot-Lavallee L."/>
            <person name="Salas-Leiva D."/>
            <person name="Curtis B.A."/>
            <person name="Zahonova K."/>
            <person name="Pipaliya S."/>
            <person name="Dacks J."/>
            <person name="Roger A.J."/>
        </authorList>
    </citation>
    <scope>NUCLEOTIDE SEQUENCE</scope>
    <source>
        <strain evidence="2">Schooner1</strain>
    </source>
</reference>
<dbReference type="SUPFAM" id="SSF52058">
    <property type="entry name" value="L domain-like"/>
    <property type="match status" value="1"/>
</dbReference>
<dbReference type="Gene3D" id="3.80.10.10">
    <property type="entry name" value="Ribonuclease Inhibitor"/>
    <property type="match status" value="1"/>
</dbReference>
<protein>
    <recommendedName>
        <fullName evidence="4">L domain-like protein</fullName>
    </recommendedName>
</protein>
<keyword evidence="3" id="KW-1185">Reference proteome</keyword>
<gene>
    <name evidence="2" type="ORF">M0813_25962</name>
</gene>
<accession>A0ABQ8Y1K1</accession>
<evidence type="ECO:0000313" key="3">
    <source>
        <dbReference type="Proteomes" id="UP001150062"/>
    </source>
</evidence>
<dbReference type="Proteomes" id="UP001150062">
    <property type="component" value="Unassembled WGS sequence"/>
</dbReference>
<proteinExistence type="predicted"/>
<dbReference type="InterPro" id="IPR032675">
    <property type="entry name" value="LRR_dom_sf"/>
</dbReference>
<evidence type="ECO:0008006" key="4">
    <source>
        <dbReference type="Google" id="ProtNLM"/>
    </source>
</evidence>